<keyword evidence="3 6" id="KW-0812">Transmembrane</keyword>
<evidence type="ECO:0000256" key="6">
    <source>
        <dbReference type="SAM" id="Phobius"/>
    </source>
</evidence>
<feature type="transmembrane region" description="Helical" evidence="6">
    <location>
        <begin position="95"/>
        <end position="115"/>
    </location>
</feature>
<evidence type="ECO:0000256" key="4">
    <source>
        <dbReference type="ARBA" id="ARBA00022989"/>
    </source>
</evidence>
<feature type="transmembrane region" description="Helical" evidence="6">
    <location>
        <begin position="151"/>
        <end position="172"/>
    </location>
</feature>
<dbReference type="EMBL" id="CP098747">
    <property type="protein sequence ID" value="USG62219.1"/>
    <property type="molecule type" value="Genomic_DNA"/>
</dbReference>
<dbReference type="Proteomes" id="UP001056291">
    <property type="component" value="Chromosome"/>
</dbReference>
<sequence length="303" mass="32628">MTPQRWALVAATISALIVGIALVATGSIAEDVGPATIAFMRYLIAVLFLLPLAVSGHWLKVRKKDFIPIALLGIFQFAILIVLLNYSIIHIDVGLAVLIFATLPLLTMLIAVMLGQEVFTLRKLAGIVITIIGVSFAVGFTAFTTELEPKGWLGIGAAFLSALTGAICSVFYKPYLQRYPTVQVSIMAMAASVIFLLAAVFYEGHFDTLTGFDASIWLTFLFIGICSGAGYFAWLFALKHMLPSNVTVFMGISPISAAVFGAIFIAQPLTIQDIVGSVFVAVGLMISLWQKTDGNSQRVKRAL</sequence>
<evidence type="ECO:0000256" key="5">
    <source>
        <dbReference type="ARBA" id="ARBA00023136"/>
    </source>
</evidence>
<dbReference type="Pfam" id="PF00892">
    <property type="entry name" value="EamA"/>
    <property type="match status" value="2"/>
</dbReference>
<dbReference type="InterPro" id="IPR037185">
    <property type="entry name" value="EmrE-like"/>
</dbReference>
<protein>
    <submittedName>
        <fullName evidence="8">DMT family transporter</fullName>
    </submittedName>
</protein>
<feature type="transmembrane region" description="Helical" evidence="6">
    <location>
        <begin position="124"/>
        <end position="145"/>
    </location>
</feature>
<feature type="transmembrane region" description="Helical" evidence="6">
    <location>
        <begin position="66"/>
        <end position="89"/>
    </location>
</feature>
<evidence type="ECO:0000256" key="1">
    <source>
        <dbReference type="ARBA" id="ARBA00004141"/>
    </source>
</evidence>
<keyword evidence="9" id="KW-1185">Reference proteome</keyword>
<evidence type="ECO:0000259" key="7">
    <source>
        <dbReference type="Pfam" id="PF00892"/>
    </source>
</evidence>
<dbReference type="InterPro" id="IPR000620">
    <property type="entry name" value="EamA_dom"/>
</dbReference>
<evidence type="ECO:0000313" key="8">
    <source>
        <dbReference type="EMBL" id="USG62219.1"/>
    </source>
</evidence>
<comment type="subcellular location">
    <subcellularLocation>
        <location evidence="1">Membrane</location>
        <topology evidence="1">Multi-pass membrane protein</topology>
    </subcellularLocation>
</comment>
<name>A0ABY4W5X6_9PROT</name>
<evidence type="ECO:0000313" key="9">
    <source>
        <dbReference type="Proteomes" id="UP001056291"/>
    </source>
</evidence>
<feature type="transmembrane region" description="Helical" evidence="6">
    <location>
        <begin position="39"/>
        <end position="59"/>
    </location>
</feature>
<evidence type="ECO:0000256" key="3">
    <source>
        <dbReference type="ARBA" id="ARBA00022692"/>
    </source>
</evidence>
<organism evidence="8 9">
    <name type="scientific">Sneathiella marina</name>
    <dbReference type="NCBI Taxonomy" id="2950108"/>
    <lineage>
        <taxon>Bacteria</taxon>
        <taxon>Pseudomonadati</taxon>
        <taxon>Pseudomonadota</taxon>
        <taxon>Alphaproteobacteria</taxon>
        <taxon>Sneathiellales</taxon>
        <taxon>Sneathiellaceae</taxon>
        <taxon>Sneathiella</taxon>
    </lineage>
</organism>
<feature type="transmembrane region" description="Helical" evidence="6">
    <location>
        <begin position="246"/>
        <end position="265"/>
    </location>
</feature>
<proteinExistence type="inferred from homology"/>
<feature type="transmembrane region" description="Helical" evidence="6">
    <location>
        <begin position="214"/>
        <end position="234"/>
    </location>
</feature>
<feature type="domain" description="EamA" evidence="7">
    <location>
        <begin position="153"/>
        <end position="288"/>
    </location>
</feature>
<keyword evidence="5 6" id="KW-0472">Membrane</keyword>
<dbReference type="SUPFAM" id="SSF103481">
    <property type="entry name" value="Multidrug resistance efflux transporter EmrE"/>
    <property type="match status" value="2"/>
</dbReference>
<dbReference type="InterPro" id="IPR050638">
    <property type="entry name" value="AA-Vitamin_Transporters"/>
</dbReference>
<comment type="similarity">
    <text evidence="2">Belongs to the EamA transporter family.</text>
</comment>
<gene>
    <name evidence="8" type="ORF">NBZ79_04415</name>
</gene>
<feature type="transmembrane region" description="Helical" evidence="6">
    <location>
        <begin position="184"/>
        <end position="202"/>
    </location>
</feature>
<accession>A0ABY4W5X6</accession>
<dbReference type="PANTHER" id="PTHR32322">
    <property type="entry name" value="INNER MEMBRANE TRANSPORTER"/>
    <property type="match status" value="1"/>
</dbReference>
<dbReference type="PANTHER" id="PTHR32322:SF2">
    <property type="entry name" value="EAMA DOMAIN-CONTAINING PROTEIN"/>
    <property type="match status" value="1"/>
</dbReference>
<feature type="domain" description="EamA" evidence="7">
    <location>
        <begin position="6"/>
        <end position="137"/>
    </location>
</feature>
<feature type="transmembrane region" description="Helical" evidence="6">
    <location>
        <begin position="271"/>
        <end position="289"/>
    </location>
</feature>
<reference evidence="8" key="1">
    <citation type="submission" date="2022-06" db="EMBL/GenBank/DDBJ databases">
        <title>Sneathiella actinostolidae sp. nov., isolated from a sea anemonein the Western Pacific Ocean.</title>
        <authorList>
            <person name="Wei M.J."/>
        </authorList>
    </citation>
    <scope>NUCLEOTIDE SEQUENCE</scope>
    <source>
        <strain evidence="8">PHK-P5</strain>
    </source>
</reference>
<keyword evidence="4 6" id="KW-1133">Transmembrane helix</keyword>
<evidence type="ECO:0000256" key="2">
    <source>
        <dbReference type="ARBA" id="ARBA00007362"/>
    </source>
</evidence>
<dbReference type="RefSeq" id="WP_251935847.1">
    <property type="nucleotide sequence ID" value="NZ_CP098747.1"/>
</dbReference>